<organism evidence="2 3">
    <name type="scientific">Carnegiea gigantea</name>
    <dbReference type="NCBI Taxonomy" id="171969"/>
    <lineage>
        <taxon>Eukaryota</taxon>
        <taxon>Viridiplantae</taxon>
        <taxon>Streptophyta</taxon>
        <taxon>Embryophyta</taxon>
        <taxon>Tracheophyta</taxon>
        <taxon>Spermatophyta</taxon>
        <taxon>Magnoliopsida</taxon>
        <taxon>eudicotyledons</taxon>
        <taxon>Gunneridae</taxon>
        <taxon>Pentapetalae</taxon>
        <taxon>Caryophyllales</taxon>
        <taxon>Cactineae</taxon>
        <taxon>Cactaceae</taxon>
        <taxon>Cactoideae</taxon>
        <taxon>Echinocereeae</taxon>
        <taxon>Carnegiea</taxon>
    </lineage>
</organism>
<feature type="compositionally biased region" description="Basic and acidic residues" evidence="1">
    <location>
        <begin position="8"/>
        <end position="49"/>
    </location>
</feature>
<feature type="compositionally biased region" description="Basic and acidic residues" evidence="1">
    <location>
        <begin position="134"/>
        <end position="160"/>
    </location>
</feature>
<proteinExistence type="predicted"/>
<sequence>MAKKKTEKKGDRDEKQGPPKKIVDDKEKTHKSAEIAVEKEALPVKPAEKRSKKTKAGKDKCEKAAKKTLEKTPTKSEKKQRGEKPGETKKEKLKKKAVPVRRSQWVQNLSKPPALQGYISEVDISSNTSDDTESSAREVKSNDERYDKSSKKPQEEKEPFNKSPTRLQHKEKREETKMQELKKKPVAVRQSQRVQGLSKPTAQQPDVFDIHTPKSADVVETVLTREHEDVDDNANKKEGEEETHIQGPPKAVPKTKKPALKI</sequence>
<comment type="caution">
    <text evidence="2">The sequence shown here is derived from an EMBL/GenBank/DDBJ whole genome shotgun (WGS) entry which is preliminary data.</text>
</comment>
<dbReference type="EMBL" id="JAKOGI010001157">
    <property type="protein sequence ID" value="KAJ8427311.1"/>
    <property type="molecule type" value="Genomic_DNA"/>
</dbReference>
<protein>
    <submittedName>
        <fullName evidence="2">Uncharacterized protein</fullName>
    </submittedName>
</protein>
<dbReference type="AlphaFoldDB" id="A0A9Q1JN20"/>
<feature type="compositionally biased region" description="Basic and acidic residues" evidence="1">
    <location>
        <begin position="56"/>
        <end position="90"/>
    </location>
</feature>
<dbReference type="Proteomes" id="UP001153076">
    <property type="component" value="Unassembled WGS sequence"/>
</dbReference>
<feature type="compositionally biased region" description="Basic and acidic residues" evidence="1">
    <location>
        <begin position="171"/>
        <end position="183"/>
    </location>
</feature>
<feature type="compositionally biased region" description="Basic residues" evidence="1">
    <location>
        <begin position="253"/>
        <end position="262"/>
    </location>
</feature>
<keyword evidence="3" id="KW-1185">Reference proteome</keyword>
<gene>
    <name evidence="2" type="ORF">Cgig2_032960</name>
</gene>
<name>A0A9Q1JN20_9CARY</name>
<feature type="compositionally biased region" description="Basic and acidic residues" evidence="1">
    <location>
        <begin position="223"/>
        <end position="244"/>
    </location>
</feature>
<feature type="region of interest" description="Disordered" evidence="1">
    <location>
        <begin position="1"/>
        <end position="262"/>
    </location>
</feature>
<evidence type="ECO:0000256" key="1">
    <source>
        <dbReference type="SAM" id="MobiDB-lite"/>
    </source>
</evidence>
<evidence type="ECO:0000313" key="3">
    <source>
        <dbReference type="Proteomes" id="UP001153076"/>
    </source>
</evidence>
<evidence type="ECO:0000313" key="2">
    <source>
        <dbReference type="EMBL" id="KAJ8427311.1"/>
    </source>
</evidence>
<feature type="compositionally biased region" description="Polar residues" evidence="1">
    <location>
        <begin position="189"/>
        <end position="204"/>
    </location>
</feature>
<accession>A0A9Q1JN20</accession>
<reference evidence="2" key="1">
    <citation type="submission" date="2022-04" db="EMBL/GenBank/DDBJ databases">
        <title>Carnegiea gigantea Genome sequencing and assembly v2.</title>
        <authorList>
            <person name="Copetti D."/>
            <person name="Sanderson M.J."/>
            <person name="Burquez A."/>
            <person name="Wojciechowski M.F."/>
        </authorList>
    </citation>
    <scope>NUCLEOTIDE SEQUENCE</scope>
    <source>
        <strain evidence="2">SGP5-SGP5p</strain>
        <tissue evidence="2">Aerial part</tissue>
    </source>
</reference>